<keyword evidence="5" id="KW-1185">Reference proteome</keyword>
<dbReference type="NCBIfam" id="TIGR02595">
    <property type="entry name" value="PEP_CTERM"/>
    <property type="match status" value="1"/>
</dbReference>
<feature type="domain" description="DUF4394" evidence="3">
    <location>
        <begin position="36"/>
        <end position="243"/>
    </location>
</feature>
<dbReference type="EMBL" id="JACIEV010000008">
    <property type="protein sequence ID" value="MBB4154978.1"/>
    <property type="molecule type" value="Genomic_DNA"/>
</dbReference>
<organism evidence="4 5">
    <name type="scientific">Sphingomonas jinjuensis</name>
    <dbReference type="NCBI Taxonomy" id="535907"/>
    <lineage>
        <taxon>Bacteria</taxon>
        <taxon>Pseudomonadati</taxon>
        <taxon>Pseudomonadota</taxon>
        <taxon>Alphaproteobacteria</taxon>
        <taxon>Sphingomonadales</taxon>
        <taxon>Sphingomonadaceae</taxon>
        <taxon>Sphingomonas</taxon>
    </lineage>
</organism>
<dbReference type="InterPro" id="IPR013424">
    <property type="entry name" value="Ice-binding_C"/>
</dbReference>
<keyword evidence="1" id="KW-0732">Signal</keyword>
<evidence type="ECO:0000256" key="1">
    <source>
        <dbReference type="SAM" id="SignalP"/>
    </source>
</evidence>
<protein>
    <recommendedName>
        <fullName evidence="6">DUF4394 domain-containing protein</fullName>
    </recommendedName>
</protein>
<dbReference type="NCBIfam" id="NF035944">
    <property type="entry name" value="PEPxxWA-CTERM"/>
    <property type="match status" value="1"/>
</dbReference>
<evidence type="ECO:0000313" key="5">
    <source>
        <dbReference type="Proteomes" id="UP000529795"/>
    </source>
</evidence>
<proteinExistence type="predicted"/>
<dbReference type="Pfam" id="PF14339">
    <property type="entry name" value="DUF4394"/>
    <property type="match status" value="1"/>
</dbReference>
<evidence type="ECO:0000313" key="4">
    <source>
        <dbReference type="EMBL" id="MBB4154978.1"/>
    </source>
</evidence>
<dbReference type="AlphaFoldDB" id="A0A840FM22"/>
<dbReference type="Proteomes" id="UP000529795">
    <property type="component" value="Unassembled WGS sequence"/>
</dbReference>
<feature type="chain" id="PRO_5032786538" description="DUF4394 domain-containing protein" evidence="1">
    <location>
        <begin position="26"/>
        <end position="281"/>
    </location>
</feature>
<feature type="domain" description="Ice-binding protein C-terminal" evidence="2">
    <location>
        <begin position="248"/>
        <end position="273"/>
    </location>
</feature>
<name>A0A840FM22_9SPHN</name>
<gene>
    <name evidence="4" type="ORF">GGQ80_002894</name>
</gene>
<reference evidence="4 5" key="1">
    <citation type="submission" date="2020-08" db="EMBL/GenBank/DDBJ databases">
        <title>Genomic Encyclopedia of Type Strains, Phase IV (KMG-IV): sequencing the most valuable type-strain genomes for metagenomic binning, comparative biology and taxonomic classification.</title>
        <authorList>
            <person name="Goeker M."/>
        </authorList>
    </citation>
    <scope>NUCLEOTIDE SEQUENCE [LARGE SCALE GENOMIC DNA]</scope>
    <source>
        <strain evidence="4 5">YC6723</strain>
    </source>
</reference>
<evidence type="ECO:0008006" key="6">
    <source>
        <dbReference type="Google" id="ProtNLM"/>
    </source>
</evidence>
<sequence>MISGLRKVALALSVSMMAAAGTANAATIFAVDGLNNLVSFNSAAPGTYLSSVRITGFSDSVQALDFRPANGALYALAGNRTIYTINTATGVATSLGAGPLAIEGTLFGFDFNPVADAIRIVSNTNQNYRVNPNTGALIAQDTNVFYPNNTGQDPDVIANAYVSGGTTQYAIDSAASTLVRQNNNAGDLTTIGSLGVTVGGRTSFDIAGSDAFVQSGRNLYSANLQTGALTRIGQTQDELFGLAISVPAVPEPATWAMMIVGFAMVGAASRYRRRGTTATFA</sequence>
<dbReference type="RefSeq" id="WP_183986004.1">
    <property type="nucleotide sequence ID" value="NZ_JACIEV010000008.1"/>
</dbReference>
<dbReference type="SUPFAM" id="SSF63829">
    <property type="entry name" value="Calcium-dependent phosphotriesterase"/>
    <property type="match status" value="1"/>
</dbReference>
<comment type="caution">
    <text evidence="4">The sequence shown here is derived from an EMBL/GenBank/DDBJ whole genome shotgun (WGS) entry which is preliminary data.</text>
</comment>
<dbReference type="InterPro" id="IPR025507">
    <property type="entry name" value="DUF4394"/>
</dbReference>
<accession>A0A840FM22</accession>
<feature type="signal peptide" evidence="1">
    <location>
        <begin position="1"/>
        <end position="25"/>
    </location>
</feature>
<evidence type="ECO:0000259" key="3">
    <source>
        <dbReference type="Pfam" id="PF14339"/>
    </source>
</evidence>
<evidence type="ECO:0000259" key="2">
    <source>
        <dbReference type="Pfam" id="PF07589"/>
    </source>
</evidence>
<dbReference type="Pfam" id="PF07589">
    <property type="entry name" value="PEP-CTERM"/>
    <property type="match status" value="1"/>
</dbReference>